<gene>
    <name evidence="2" type="ORF">ES288_A07G027900v1</name>
</gene>
<dbReference type="Proteomes" id="UP000323506">
    <property type="component" value="Chromosome A07"/>
</dbReference>
<organism evidence="2 3">
    <name type="scientific">Gossypium darwinii</name>
    <name type="common">Darwin's cotton</name>
    <name type="synonym">Gossypium barbadense var. darwinii</name>
    <dbReference type="NCBI Taxonomy" id="34276"/>
    <lineage>
        <taxon>Eukaryota</taxon>
        <taxon>Viridiplantae</taxon>
        <taxon>Streptophyta</taxon>
        <taxon>Embryophyta</taxon>
        <taxon>Tracheophyta</taxon>
        <taxon>Spermatophyta</taxon>
        <taxon>Magnoliopsida</taxon>
        <taxon>eudicotyledons</taxon>
        <taxon>Gunneridae</taxon>
        <taxon>Pentapetalae</taxon>
        <taxon>rosids</taxon>
        <taxon>malvids</taxon>
        <taxon>Malvales</taxon>
        <taxon>Malvaceae</taxon>
        <taxon>Malvoideae</taxon>
        <taxon>Gossypium</taxon>
    </lineage>
</organism>
<dbReference type="EMBL" id="CM017694">
    <property type="protein sequence ID" value="TYH08587.1"/>
    <property type="molecule type" value="Genomic_DNA"/>
</dbReference>
<sequence length="57" mass="6274">MHAASVAIFVLRRISFVLSRLSAINQIKFLPAPDKTGTKSAPAHVFQWPSPSRANIE</sequence>
<evidence type="ECO:0000313" key="3">
    <source>
        <dbReference type="Proteomes" id="UP000323506"/>
    </source>
</evidence>
<name>A0A5D2FR87_GOSDA</name>
<keyword evidence="3" id="KW-1185">Reference proteome</keyword>
<proteinExistence type="predicted"/>
<accession>A0A5D2FR87</accession>
<dbReference type="AlphaFoldDB" id="A0A5D2FR87"/>
<protein>
    <submittedName>
        <fullName evidence="2">Uncharacterized protein</fullName>
    </submittedName>
</protein>
<evidence type="ECO:0000256" key="1">
    <source>
        <dbReference type="SAM" id="SignalP"/>
    </source>
</evidence>
<evidence type="ECO:0000313" key="2">
    <source>
        <dbReference type="EMBL" id="TYH08587.1"/>
    </source>
</evidence>
<keyword evidence="1" id="KW-0732">Signal</keyword>
<feature type="signal peptide" evidence="1">
    <location>
        <begin position="1"/>
        <end position="19"/>
    </location>
</feature>
<reference evidence="2 3" key="1">
    <citation type="submission" date="2019-06" db="EMBL/GenBank/DDBJ databases">
        <title>WGS assembly of Gossypium darwinii.</title>
        <authorList>
            <person name="Chen Z.J."/>
            <person name="Sreedasyam A."/>
            <person name="Ando A."/>
            <person name="Song Q."/>
            <person name="De L."/>
            <person name="Hulse-Kemp A."/>
            <person name="Ding M."/>
            <person name="Ye W."/>
            <person name="Kirkbride R."/>
            <person name="Jenkins J."/>
            <person name="Plott C."/>
            <person name="Lovell J."/>
            <person name="Lin Y.-M."/>
            <person name="Vaughn R."/>
            <person name="Liu B."/>
            <person name="Li W."/>
            <person name="Simpson S."/>
            <person name="Scheffler B."/>
            <person name="Saski C."/>
            <person name="Grover C."/>
            <person name="Hu G."/>
            <person name="Conover J."/>
            <person name="Carlson J."/>
            <person name="Shu S."/>
            <person name="Boston L."/>
            <person name="Williams M."/>
            <person name="Peterson D."/>
            <person name="Mcgee K."/>
            <person name="Jones D."/>
            <person name="Wendel J."/>
            <person name="Stelly D."/>
            <person name="Grimwood J."/>
            <person name="Schmutz J."/>
        </authorList>
    </citation>
    <scope>NUCLEOTIDE SEQUENCE [LARGE SCALE GENOMIC DNA]</scope>
    <source>
        <strain evidence="2">1808015.09</strain>
    </source>
</reference>
<feature type="chain" id="PRO_5022886861" evidence="1">
    <location>
        <begin position="20"/>
        <end position="57"/>
    </location>
</feature>